<dbReference type="Gene3D" id="1.10.150.130">
    <property type="match status" value="1"/>
</dbReference>
<keyword evidence="4 9" id="KW-0159">Chromosome partition</keyword>
<protein>
    <recommendedName>
        <fullName evidence="9">Tyrosine recombinase XerC</fullName>
    </recommendedName>
</protein>
<evidence type="ECO:0000256" key="4">
    <source>
        <dbReference type="ARBA" id="ARBA00022829"/>
    </source>
</evidence>
<feature type="active site" evidence="9">
    <location>
        <position position="238"/>
    </location>
</feature>
<dbReference type="Gene3D" id="1.10.443.10">
    <property type="entry name" value="Intergrase catalytic core"/>
    <property type="match status" value="1"/>
</dbReference>
<comment type="subunit">
    <text evidence="9">Forms a cyclic heterotetrameric complex composed of two molecules of XerC and two molecules of XerD.</text>
</comment>
<comment type="similarity">
    <text evidence="9">Belongs to the 'phage' integrase family. XerC subfamily.</text>
</comment>
<feature type="active site" evidence="9">
    <location>
        <position position="261"/>
    </location>
</feature>
<organism evidence="12 13">
    <name type="scientific">Alkanindiges illinoisensis</name>
    <dbReference type="NCBI Taxonomy" id="197183"/>
    <lineage>
        <taxon>Bacteria</taxon>
        <taxon>Pseudomonadati</taxon>
        <taxon>Pseudomonadota</taxon>
        <taxon>Gammaproteobacteria</taxon>
        <taxon>Moraxellales</taxon>
        <taxon>Moraxellaceae</taxon>
        <taxon>Alkanindiges</taxon>
    </lineage>
</organism>
<dbReference type="SUPFAM" id="SSF47823">
    <property type="entry name" value="lambda integrase-like, N-terminal domain"/>
    <property type="match status" value="1"/>
</dbReference>
<evidence type="ECO:0000256" key="6">
    <source>
        <dbReference type="ARBA" id="ARBA00023125"/>
    </source>
</evidence>
<dbReference type="PANTHER" id="PTHR30349">
    <property type="entry name" value="PHAGE INTEGRASE-RELATED"/>
    <property type="match status" value="1"/>
</dbReference>
<dbReference type="GO" id="GO:0005737">
    <property type="term" value="C:cytoplasm"/>
    <property type="evidence" value="ECO:0007669"/>
    <property type="project" value="UniProtKB-SubCell"/>
</dbReference>
<keyword evidence="8 9" id="KW-0131">Cell cycle</keyword>
<comment type="caution">
    <text evidence="12">The sequence shown here is derived from an EMBL/GenBank/DDBJ whole genome shotgun (WGS) entry which is preliminary data.</text>
</comment>
<keyword evidence="6 9" id="KW-0238">DNA-binding</keyword>
<keyword evidence="13" id="KW-1185">Reference proteome</keyword>
<dbReference type="STRING" id="1120977.GCA_000619845_01132"/>
<dbReference type="GO" id="GO:0003677">
    <property type="term" value="F:DNA binding"/>
    <property type="evidence" value="ECO:0007669"/>
    <property type="project" value="UniProtKB-UniRule"/>
</dbReference>
<evidence type="ECO:0000256" key="3">
    <source>
        <dbReference type="ARBA" id="ARBA00022618"/>
    </source>
</evidence>
<comment type="subcellular location">
    <subcellularLocation>
        <location evidence="1 9">Cytoplasm</location>
    </subcellularLocation>
</comment>
<evidence type="ECO:0000256" key="7">
    <source>
        <dbReference type="ARBA" id="ARBA00023172"/>
    </source>
</evidence>
<dbReference type="RefSeq" id="WP_134243537.1">
    <property type="nucleotide sequence ID" value="NZ_SNTY01000011.1"/>
</dbReference>
<feature type="domain" description="Tyr recombinase" evidence="10">
    <location>
        <begin position="97"/>
        <end position="283"/>
    </location>
</feature>
<dbReference type="InterPro" id="IPR050090">
    <property type="entry name" value="Tyrosine_recombinase_XerCD"/>
</dbReference>
<keyword evidence="7 9" id="KW-0233">DNA recombination</keyword>
<evidence type="ECO:0000259" key="11">
    <source>
        <dbReference type="PROSITE" id="PS51900"/>
    </source>
</evidence>
<feature type="active site" evidence="9">
    <location>
        <position position="165"/>
    </location>
</feature>
<dbReference type="AlphaFoldDB" id="A0A4Y7XEP4"/>
<dbReference type="GO" id="GO:0007059">
    <property type="term" value="P:chromosome segregation"/>
    <property type="evidence" value="ECO:0007669"/>
    <property type="project" value="UniProtKB-UniRule"/>
</dbReference>
<proteinExistence type="inferred from homology"/>
<dbReference type="Proteomes" id="UP000297834">
    <property type="component" value="Unassembled WGS sequence"/>
</dbReference>
<dbReference type="InterPro" id="IPR002104">
    <property type="entry name" value="Integrase_catalytic"/>
</dbReference>
<dbReference type="Pfam" id="PF02899">
    <property type="entry name" value="Phage_int_SAM_1"/>
    <property type="match status" value="1"/>
</dbReference>
<accession>A0A4Y7XEP4</accession>
<dbReference type="GO" id="GO:0051301">
    <property type="term" value="P:cell division"/>
    <property type="evidence" value="ECO:0007669"/>
    <property type="project" value="UniProtKB-KW"/>
</dbReference>
<evidence type="ECO:0000256" key="8">
    <source>
        <dbReference type="ARBA" id="ARBA00023306"/>
    </source>
</evidence>
<dbReference type="HAMAP" id="MF_01808">
    <property type="entry name" value="Recomb_XerC_XerD"/>
    <property type="match status" value="1"/>
</dbReference>
<feature type="domain" description="Core-binding (CB)" evidence="11">
    <location>
        <begin position="1"/>
        <end position="76"/>
    </location>
</feature>
<keyword evidence="2 9" id="KW-0963">Cytoplasm</keyword>
<evidence type="ECO:0000256" key="2">
    <source>
        <dbReference type="ARBA" id="ARBA00022490"/>
    </source>
</evidence>
<dbReference type="InterPro" id="IPR011010">
    <property type="entry name" value="DNA_brk_join_enz"/>
</dbReference>
<name>A0A4Y7XEP4_9GAMM</name>
<dbReference type="OrthoDB" id="9801717at2"/>
<dbReference type="SUPFAM" id="SSF56349">
    <property type="entry name" value="DNA breaking-rejoining enzymes"/>
    <property type="match status" value="1"/>
</dbReference>
<dbReference type="PANTHER" id="PTHR30349:SF81">
    <property type="entry name" value="TYROSINE RECOMBINASE XERC"/>
    <property type="match status" value="1"/>
</dbReference>
<evidence type="ECO:0000256" key="9">
    <source>
        <dbReference type="HAMAP-Rule" id="MF_01808"/>
    </source>
</evidence>
<keyword evidence="5 9" id="KW-0229">DNA integration</keyword>
<dbReference type="Pfam" id="PF00589">
    <property type="entry name" value="Phage_integrase"/>
    <property type="match status" value="1"/>
</dbReference>
<feature type="active site" evidence="9">
    <location>
        <position position="235"/>
    </location>
</feature>
<dbReference type="InterPro" id="IPR023009">
    <property type="entry name" value="Tyrosine_recombinase_XerC/XerD"/>
</dbReference>
<gene>
    <name evidence="9" type="primary">xerC</name>
    <name evidence="12" type="ORF">E2B99_02910</name>
</gene>
<evidence type="ECO:0000256" key="1">
    <source>
        <dbReference type="ARBA" id="ARBA00004496"/>
    </source>
</evidence>
<dbReference type="InterPro" id="IPR044068">
    <property type="entry name" value="CB"/>
</dbReference>
<dbReference type="GO" id="GO:0009037">
    <property type="term" value="F:tyrosine-based site-specific recombinase activity"/>
    <property type="evidence" value="ECO:0007669"/>
    <property type="project" value="UniProtKB-UniRule"/>
</dbReference>
<dbReference type="PROSITE" id="PS51900">
    <property type="entry name" value="CB"/>
    <property type="match status" value="1"/>
</dbReference>
<dbReference type="GO" id="GO:0006313">
    <property type="term" value="P:DNA transposition"/>
    <property type="evidence" value="ECO:0007669"/>
    <property type="project" value="UniProtKB-UniRule"/>
</dbReference>
<sequence>MQALVRMNLSFHTRKAYQRDLLQFTVFLSCKSVGLQQVSHHTLRQFAAQRIEVDRISSSSLQRELSAVRSFADWLVEQEIIAQNFALDFAIQRPNRPLPGMLDAEIMPQILDQAAPEKERDAQLWCRDKAILELFYSSGLRLSELAKLTLAQLDLARGLVSVVGKGNKTRVVPVGSKAIEALQAWLQLRSSWVASEEDAIFVSERSGKGLSTRQIERRVSLQAERAGISQHLHPHLLRHCFASHLLASSGDLRAVQELLGHADISTTQIYTHLDFEHLAKVYDSAHPRARKKSS</sequence>
<evidence type="ECO:0000313" key="13">
    <source>
        <dbReference type="Proteomes" id="UP000297834"/>
    </source>
</evidence>
<evidence type="ECO:0000256" key="5">
    <source>
        <dbReference type="ARBA" id="ARBA00022908"/>
    </source>
</evidence>
<dbReference type="CDD" id="cd00798">
    <property type="entry name" value="INT_XerDC_C"/>
    <property type="match status" value="1"/>
</dbReference>
<comment type="function">
    <text evidence="9">Site-specific tyrosine recombinase, which acts by catalyzing the cutting and rejoining of the recombining DNA molecules. The XerC-XerD complex is essential to convert dimers of the bacterial chromosome into monomers to permit their segregation at cell division. It also contributes to the segregational stability of plasmids.</text>
</comment>
<feature type="active site" evidence="9">
    <location>
        <position position="141"/>
    </location>
</feature>
<dbReference type="EMBL" id="SNTY01000011">
    <property type="protein sequence ID" value="TEU30213.1"/>
    <property type="molecule type" value="Genomic_DNA"/>
</dbReference>
<dbReference type="InterPro" id="IPR013762">
    <property type="entry name" value="Integrase-like_cat_sf"/>
</dbReference>
<feature type="active site" description="O-(3'-phospho-DNA)-tyrosine intermediate" evidence="9">
    <location>
        <position position="270"/>
    </location>
</feature>
<keyword evidence="3 9" id="KW-0132">Cell division</keyword>
<dbReference type="InterPro" id="IPR010998">
    <property type="entry name" value="Integrase_recombinase_N"/>
</dbReference>
<dbReference type="InterPro" id="IPR004107">
    <property type="entry name" value="Integrase_SAM-like_N"/>
</dbReference>
<dbReference type="PROSITE" id="PS51898">
    <property type="entry name" value="TYR_RECOMBINASE"/>
    <property type="match status" value="1"/>
</dbReference>
<evidence type="ECO:0000313" key="12">
    <source>
        <dbReference type="EMBL" id="TEU30213.1"/>
    </source>
</evidence>
<reference evidence="12 13" key="1">
    <citation type="submission" date="2019-03" db="EMBL/GenBank/DDBJ databases">
        <title>Alkanindiges illinoisensis: a potential pathogenic isolated from ascites of a gastric cancer patient with abdominal metastasis.</title>
        <authorList>
            <person name="Hu X."/>
            <person name="Yang B."/>
            <person name="Yan X."/>
            <person name="Lin L."/>
            <person name="Zhao H."/>
            <person name="Zhou F."/>
            <person name="Su B."/>
            <person name="Chen J."/>
            <person name="Rui Y."/>
            <person name="Wang Q."/>
            <person name="Zheng L."/>
        </authorList>
    </citation>
    <scope>NUCLEOTIDE SEQUENCE [LARGE SCALE GENOMIC DNA]</scope>
    <source>
        <strain evidence="12 13">NFYY 23406</strain>
    </source>
</reference>
<evidence type="ECO:0000259" key="10">
    <source>
        <dbReference type="PROSITE" id="PS51898"/>
    </source>
</evidence>